<comment type="caution">
    <text evidence="10">The sequence shown here is derived from an EMBL/GenBank/DDBJ whole genome shotgun (WGS) entry which is preliminary data.</text>
</comment>
<evidence type="ECO:0000313" key="10">
    <source>
        <dbReference type="EMBL" id="KAK6335495.1"/>
    </source>
</evidence>
<evidence type="ECO:0000256" key="6">
    <source>
        <dbReference type="ARBA" id="ARBA00022737"/>
    </source>
</evidence>
<dbReference type="GO" id="GO:0005737">
    <property type="term" value="C:cytoplasm"/>
    <property type="evidence" value="ECO:0007669"/>
    <property type="project" value="UniProtKB-SubCell"/>
</dbReference>
<dbReference type="AlphaFoldDB" id="A0AAV9U4B8"/>
<dbReference type="PROSITE" id="PS50245">
    <property type="entry name" value="CAP_GLY_2"/>
    <property type="match status" value="1"/>
</dbReference>
<keyword evidence="6" id="KW-0677">Repeat</keyword>
<evidence type="ECO:0000313" key="11">
    <source>
        <dbReference type="Proteomes" id="UP001375240"/>
    </source>
</evidence>
<organism evidence="10 11">
    <name type="scientific">Orbilia brochopaga</name>
    <dbReference type="NCBI Taxonomy" id="3140254"/>
    <lineage>
        <taxon>Eukaryota</taxon>
        <taxon>Fungi</taxon>
        <taxon>Dikarya</taxon>
        <taxon>Ascomycota</taxon>
        <taxon>Pezizomycotina</taxon>
        <taxon>Orbiliomycetes</taxon>
        <taxon>Orbiliales</taxon>
        <taxon>Orbiliaceae</taxon>
        <taxon>Orbilia</taxon>
    </lineage>
</organism>
<dbReference type="InterPro" id="IPR050836">
    <property type="entry name" value="SDS22/Internalin_LRR"/>
</dbReference>
<dbReference type="InterPro" id="IPR032675">
    <property type="entry name" value="LRR_dom_sf"/>
</dbReference>
<keyword evidence="7" id="KW-0143">Chaperone</keyword>
<evidence type="ECO:0000256" key="2">
    <source>
        <dbReference type="ARBA" id="ARBA00006286"/>
    </source>
</evidence>
<dbReference type="SMART" id="SM01052">
    <property type="entry name" value="CAP_GLY"/>
    <property type="match status" value="1"/>
</dbReference>
<gene>
    <name evidence="10" type="ORF">TWF696_002269</name>
</gene>
<evidence type="ECO:0000256" key="8">
    <source>
        <dbReference type="ARBA" id="ARBA00030180"/>
    </source>
</evidence>
<dbReference type="InterPro" id="IPR000938">
    <property type="entry name" value="CAP-Gly_domain"/>
</dbReference>
<protein>
    <recommendedName>
        <fullName evidence="3">Tubulin-specific chaperone E</fullName>
    </recommendedName>
    <alternativeName>
        <fullName evidence="8">Tubulin-folding cofactor E</fullName>
    </alternativeName>
</protein>
<evidence type="ECO:0000256" key="3">
    <source>
        <dbReference type="ARBA" id="ARBA00015004"/>
    </source>
</evidence>
<evidence type="ECO:0000256" key="1">
    <source>
        <dbReference type="ARBA" id="ARBA00004496"/>
    </source>
</evidence>
<keyword evidence="11" id="KW-1185">Reference proteome</keyword>
<dbReference type="SUPFAM" id="SSF52058">
    <property type="entry name" value="L domain-like"/>
    <property type="match status" value="1"/>
</dbReference>
<dbReference type="Gene3D" id="2.30.30.190">
    <property type="entry name" value="CAP Gly-rich-like domain"/>
    <property type="match status" value="1"/>
</dbReference>
<proteinExistence type="inferred from homology"/>
<dbReference type="FunFam" id="2.30.30.190:FF:000008">
    <property type="entry name" value="Tubulin-specific chaperone E"/>
    <property type="match status" value="1"/>
</dbReference>
<name>A0AAV9U4B8_9PEZI</name>
<dbReference type="Pfam" id="PF01302">
    <property type="entry name" value="CAP_GLY"/>
    <property type="match status" value="1"/>
</dbReference>
<dbReference type="PANTHER" id="PTHR46652">
    <property type="entry name" value="LEUCINE-RICH REPEAT AND IQ DOMAIN-CONTAINING PROTEIN 1-RELATED"/>
    <property type="match status" value="1"/>
</dbReference>
<sequence length="533" mass="60144">MASTYYIGQRLSSDSRPCTVRYIGEVQGTKGEWLGVEWDDPARGKHSGEHNGIRYFECKVPGAGSFIRPNRPYDRPNTFLEGLKEKYITNLEATGVPNPIVFGSKVAEEVGFEKVSRKFSELDTLTRVILDYMRIKTCDDDFEEISSTCANLQEVDLSCNLFEDLEQVARICTSLQKLHTLSINGNRLARHQVADPFTRGFSRIKTLRAEDLRLTWEELFRLVNSFPNVTDLSIAVGDLTKFSPTISPRVLDLQAANGLVSLCLEENAFECISDIADLQELPNLRRLLLARNRIKAVYSSTDHHQVGEKLRFSTITFLDISRNEVGDWTFLDDIRDSFPNLEALRISQNPLYGIDGNRNPSESAFQITVARLSRKVTSLDYSVIKPVERADAELFYISTILKELSENPAEQEAEILARHTRWPELQALHGEQTINRDLAKKSNDALASKLIETQVTYGSRTLTKKLPRTVTIGKLAGLIGRLFGANPLDIALYLVEEGIVGDNSTRETLLSDELRELDYYVTDVTAKLIVREK</sequence>
<dbReference type="PANTHER" id="PTHR46652:SF3">
    <property type="entry name" value="LEUCINE-RICH REPEAT-CONTAINING PROTEIN 9"/>
    <property type="match status" value="1"/>
</dbReference>
<reference evidence="10 11" key="1">
    <citation type="submission" date="2019-10" db="EMBL/GenBank/DDBJ databases">
        <authorList>
            <person name="Palmer J.M."/>
        </authorList>
    </citation>
    <scope>NUCLEOTIDE SEQUENCE [LARGE SCALE GENOMIC DNA]</scope>
    <source>
        <strain evidence="10 11">TWF696</strain>
    </source>
</reference>
<dbReference type="InterPro" id="IPR044079">
    <property type="entry name" value="Ubl_TBCE"/>
</dbReference>
<accession>A0AAV9U4B8</accession>
<comment type="similarity">
    <text evidence="2">Belongs to the TBCE family.</text>
</comment>
<feature type="domain" description="CAP-Gly" evidence="9">
    <location>
        <begin position="24"/>
        <end position="68"/>
    </location>
</feature>
<dbReference type="Gene3D" id="3.80.10.10">
    <property type="entry name" value="Ribonuclease Inhibitor"/>
    <property type="match status" value="2"/>
</dbReference>
<evidence type="ECO:0000259" key="9">
    <source>
        <dbReference type="PROSITE" id="PS50245"/>
    </source>
</evidence>
<dbReference type="Proteomes" id="UP001375240">
    <property type="component" value="Unassembled WGS sequence"/>
</dbReference>
<evidence type="ECO:0000256" key="4">
    <source>
        <dbReference type="ARBA" id="ARBA00022490"/>
    </source>
</evidence>
<keyword evidence="5" id="KW-0433">Leucine-rich repeat</keyword>
<dbReference type="InterPro" id="IPR036859">
    <property type="entry name" value="CAP-Gly_dom_sf"/>
</dbReference>
<comment type="subcellular location">
    <subcellularLocation>
        <location evidence="1">Cytoplasm</location>
    </subcellularLocation>
</comment>
<dbReference type="SUPFAM" id="SSF74924">
    <property type="entry name" value="Cap-Gly domain"/>
    <property type="match status" value="1"/>
</dbReference>
<evidence type="ECO:0000256" key="7">
    <source>
        <dbReference type="ARBA" id="ARBA00023186"/>
    </source>
</evidence>
<dbReference type="CDD" id="cd17044">
    <property type="entry name" value="Ubl_TBCE"/>
    <property type="match status" value="1"/>
</dbReference>
<dbReference type="Gene3D" id="3.10.20.90">
    <property type="entry name" value="Phosphatidylinositol 3-kinase Catalytic Subunit, Chain A, domain 1"/>
    <property type="match status" value="1"/>
</dbReference>
<evidence type="ECO:0000256" key="5">
    <source>
        <dbReference type="ARBA" id="ARBA00022614"/>
    </source>
</evidence>
<keyword evidence="4" id="KW-0963">Cytoplasm</keyword>
<dbReference type="EMBL" id="JAVHNQ010000012">
    <property type="protein sequence ID" value="KAK6335495.1"/>
    <property type="molecule type" value="Genomic_DNA"/>
</dbReference>